<protein>
    <submittedName>
        <fullName evidence="4">Spore germination protein</fullName>
    </submittedName>
</protein>
<organism evidence="4 5">
    <name type="scientific">Anaeromassilibacillus senegalensis</name>
    <dbReference type="NCBI Taxonomy" id="1673717"/>
    <lineage>
        <taxon>Bacteria</taxon>
        <taxon>Bacillati</taxon>
        <taxon>Bacillota</taxon>
        <taxon>Clostridia</taxon>
        <taxon>Eubacteriales</taxon>
        <taxon>Acutalibacteraceae</taxon>
        <taxon>Anaeromassilibacillus</taxon>
    </lineage>
</organism>
<dbReference type="InterPro" id="IPR004995">
    <property type="entry name" value="Spore_Ger"/>
</dbReference>
<reference evidence="4 5" key="1">
    <citation type="submission" date="2022-01" db="EMBL/GenBank/DDBJ databases">
        <title>Collection of gut derived symbiotic bacterial strains cultured from healthy donors.</title>
        <authorList>
            <person name="Lin H."/>
            <person name="Kohout C."/>
            <person name="Waligurski E."/>
            <person name="Pamer E.G."/>
        </authorList>
    </citation>
    <scope>NUCLEOTIDE SEQUENCE [LARGE SCALE GENOMIC DNA]</scope>
    <source>
        <strain evidence="4 5">DFI.7.58</strain>
    </source>
</reference>
<keyword evidence="2 3" id="KW-0472">Membrane</keyword>
<feature type="transmembrane region" description="Helical" evidence="3">
    <location>
        <begin position="326"/>
        <end position="343"/>
    </location>
</feature>
<gene>
    <name evidence="4" type="ORF">L0P57_05155</name>
</gene>
<feature type="transmembrane region" description="Helical" evidence="3">
    <location>
        <begin position="407"/>
        <end position="430"/>
    </location>
</feature>
<proteinExistence type="inferred from homology"/>
<dbReference type="PIRSF" id="PIRSF005690">
    <property type="entry name" value="GerBA"/>
    <property type="match status" value="1"/>
</dbReference>
<dbReference type="Pfam" id="PF03323">
    <property type="entry name" value="GerA"/>
    <property type="match status" value="1"/>
</dbReference>
<keyword evidence="5" id="KW-1185">Reference proteome</keyword>
<keyword evidence="3" id="KW-1133">Transmembrane helix</keyword>
<evidence type="ECO:0000256" key="1">
    <source>
        <dbReference type="ARBA" id="ARBA00005278"/>
    </source>
</evidence>
<feature type="transmembrane region" description="Helical" evidence="3">
    <location>
        <begin position="284"/>
        <end position="306"/>
    </location>
</feature>
<sequence>MMTASLKENLAYFNQQFDGSADFIVRKFQITGTDAALLTLEGLVNKQVIVQGIMNPILHATILEQDPVKKFEYIRDNTLATVDQAEVDTYDAAIQKLMNGFALIAIDGCIRMMAFSVQGFSFRGISEPQNEMTQRGSREGFVEPFLINMSMIRRRMHTPKLKFEIFTVGKESKTNICVCYLRDTVSPKVLSRVKKRIKDLQLNTVLAAGYVSPQIVRKHSHFIFSGVGLSERPDTVCGKINEGRVAIIIDGTPNVLIVPHLFIENFQSFDDYAFRPFYATFTRWLKFFAFFLAVFLPGFYVSATTFHPELLPEELMLKIAQAEATTPFPVMLEAIVIHFLYEIMREAGLRVPQPLSNAVSIVGALVIGETAVSSGLVGAPTLMVIALTATASYVTPTLYGPVTIMRFIFIVVGGTLGFWGLALCLMVMLVNICAEMVYQIPFSAPLSPFKLHSMRDVLVRASWKILSKNIEMVQNMPGSEIKNPDQKGKQV</sequence>
<comment type="similarity">
    <text evidence="1">Belongs to the GerABKA family.</text>
</comment>
<comment type="caution">
    <text evidence="4">The sequence shown here is derived from an EMBL/GenBank/DDBJ whole genome shotgun (WGS) entry which is preliminary data.</text>
</comment>
<evidence type="ECO:0000256" key="2">
    <source>
        <dbReference type="ARBA" id="ARBA00023136"/>
    </source>
</evidence>
<keyword evidence="3" id="KW-0812">Transmembrane</keyword>
<evidence type="ECO:0000256" key="3">
    <source>
        <dbReference type="SAM" id="Phobius"/>
    </source>
</evidence>
<accession>A0ABS9MHM8</accession>
<evidence type="ECO:0000313" key="5">
    <source>
        <dbReference type="Proteomes" id="UP001298681"/>
    </source>
</evidence>
<name>A0ABS9MHM8_9FIRM</name>
<dbReference type="RefSeq" id="WP_237966590.1">
    <property type="nucleotide sequence ID" value="NZ_JAKNHQ010000005.1"/>
</dbReference>
<feature type="transmembrane region" description="Helical" evidence="3">
    <location>
        <begin position="382"/>
        <end position="400"/>
    </location>
</feature>
<dbReference type="InterPro" id="IPR050768">
    <property type="entry name" value="UPF0353/GerABKA_families"/>
</dbReference>
<evidence type="ECO:0000313" key="4">
    <source>
        <dbReference type="EMBL" id="MCG4610316.1"/>
    </source>
</evidence>
<dbReference type="PANTHER" id="PTHR22550">
    <property type="entry name" value="SPORE GERMINATION PROTEIN"/>
    <property type="match status" value="1"/>
</dbReference>
<dbReference type="PANTHER" id="PTHR22550:SF9">
    <property type="entry name" value="STAGE V SPORULATION PROTEIN AF"/>
    <property type="match status" value="1"/>
</dbReference>
<dbReference type="Proteomes" id="UP001298681">
    <property type="component" value="Unassembled WGS sequence"/>
</dbReference>
<dbReference type="EMBL" id="JAKNHQ010000005">
    <property type="protein sequence ID" value="MCG4610316.1"/>
    <property type="molecule type" value="Genomic_DNA"/>
</dbReference>